<reference evidence="2" key="2">
    <citation type="submission" date="2020-01" db="EMBL/GenBank/DDBJ databases">
        <authorList>
            <person name="Algora L."/>
            <person name="Schniete J.K."/>
            <person name="MacFadyen A."/>
            <person name="Hoskisson P.A."/>
            <person name="Hunter I.S."/>
            <person name="Herron P.R."/>
        </authorList>
    </citation>
    <scope>NUCLEOTIDE SEQUENCE</scope>
    <source>
        <strain evidence="2">ATCC 10970</strain>
    </source>
</reference>
<protein>
    <submittedName>
        <fullName evidence="2">Uncharacterized protein</fullName>
    </submittedName>
</protein>
<keyword evidence="1" id="KW-0812">Transmembrane</keyword>
<sequence length="58" mass="6045">MSTFSGGGHWRRPSDCGQARSLREAQDRAAFDHDPGSGCSLLLLLTAVVAVVLGVFAG</sequence>
<reference evidence="2" key="3">
    <citation type="journal article" date="2021" name="bioRxiv">
        <title>Bilateral symmetry of linear streptomycete chromosomes.</title>
        <authorList>
            <person name="Algora-Gallardo L."/>
            <person name="Schniete J.K."/>
            <person name="Mark D.R."/>
            <person name="Hunter I.S."/>
            <person name="Herron P.R."/>
        </authorList>
    </citation>
    <scope>NUCLEOTIDE SEQUENCE</scope>
    <source>
        <strain evidence="2">ATCC 10970</strain>
    </source>
</reference>
<dbReference type="RefSeq" id="WP_156100250.1">
    <property type="nucleotide sequence ID" value="NZ_CP048261.1"/>
</dbReference>
<name>A0A8A1UJ29_STRR1</name>
<evidence type="ECO:0000256" key="1">
    <source>
        <dbReference type="SAM" id="Phobius"/>
    </source>
</evidence>
<evidence type="ECO:0000313" key="2">
    <source>
        <dbReference type="EMBL" id="QST80736.1"/>
    </source>
</evidence>
<accession>A0A8A1UJ29</accession>
<dbReference type="AlphaFoldDB" id="A0A8A1UJ29"/>
<dbReference type="Proteomes" id="UP000011074">
    <property type="component" value="Chromosome"/>
</dbReference>
<keyword evidence="1" id="KW-0472">Membrane</keyword>
<keyword evidence="1" id="KW-1133">Transmembrane helix</keyword>
<feature type="transmembrane region" description="Helical" evidence="1">
    <location>
        <begin position="40"/>
        <end position="57"/>
    </location>
</feature>
<gene>
    <name evidence="2" type="ORF">SRIM_011615</name>
</gene>
<reference evidence="2" key="1">
    <citation type="submission" date="2012-12" db="EMBL/GenBank/DDBJ databases">
        <authorList>
            <person name="Pethick F.E."/>
            <person name="MacFadyen A.C."/>
            <person name="Tang Z."/>
            <person name="Sangal V."/>
            <person name="Tze-Tze L."/>
            <person name="Chu J."/>
            <person name="Guo M."/>
            <person name="Kirby R."/>
            <person name="Hoskisson P.A."/>
            <person name="Herron P.R."/>
            <person name="Hunter I.S."/>
        </authorList>
    </citation>
    <scope>NUCLEOTIDE SEQUENCE</scope>
    <source>
        <strain evidence="2">ATCC 10970</strain>
    </source>
</reference>
<dbReference type="GeneID" id="66854597"/>
<evidence type="ECO:0000313" key="3">
    <source>
        <dbReference type="Proteomes" id="UP000011074"/>
    </source>
</evidence>
<proteinExistence type="predicted"/>
<organism evidence="2 3">
    <name type="scientific">Streptomyces rimosus subsp. rimosus (strain ATCC 10970 / DSM 40260 / JCM 4667 / NRRL 2234)</name>
    <dbReference type="NCBI Taxonomy" id="1265868"/>
    <lineage>
        <taxon>Bacteria</taxon>
        <taxon>Bacillati</taxon>
        <taxon>Actinomycetota</taxon>
        <taxon>Actinomycetes</taxon>
        <taxon>Kitasatosporales</taxon>
        <taxon>Streptomycetaceae</taxon>
        <taxon>Streptomyces</taxon>
    </lineage>
</organism>
<dbReference type="EMBL" id="CP048261">
    <property type="protein sequence ID" value="QST80736.1"/>
    <property type="molecule type" value="Genomic_DNA"/>
</dbReference>